<dbReference type="PANTHER" id="PTHR43025:SF3">
    <property type="entry name" value="MONOGALACTOSYLDIACYLGLYCEROL SYNTHASE 1, CHLOROPLASTIC"/>
    <property type="match status" value="1"/>
</dbReference>
<dbReference type="InterPro" id="IPR009695">
    <property type="entry name" value="Diacylglyc_glucosyltr_N"/>
</dbReference>
<organism evidence="7 8">
    <name type="scientific">Eiseniibacteriota bacterium</name>
    <dbReference type="NCBI Taxonomy" id="2212470"/>
    <lineage>
        <taxon>Bacteria</taxon>
        <taxon>Candidatus Eiseniibacteriota</taxon>
    </lineage>
</organism>
<dbReference type="PANTHER" id="PTHR43025">
    <property type="entry name" value="MONOGALACTOSYLDIACYLGLYCEROL SYNTHASE"/>
    <property type="match status" value="1"/>
</dbReference>
<feature type="domain" description="Diacylglycerol glucosyltransferase N-terminal" evidence="6">
    <location>
        <begin position="66"/>
        <end position="235"/>
    </location>
</feature>
<sequence length="429" mass="47271">MWSGSRGGRMAGSSSSSTYPTPTRAAEISSSDPRSGARESPGEEARRMPATAKRILILHVRAGVGHERAARAVEAALRSLDPSCEPIVRDALEFSSPFLRTFYASSYNRLVDRAPRAWGFFYRQAERIPATGFRQRVRSSLLAAGCRDFAAAAARFRADAVLCTQFLPAEVFAFLRRRGAIPVPVYCAITDFAVHPIWVYPGIDRYFVASEFSAEQLRSTGVVAADRIEVTGVPIDPEFASQVGMEAARQELGLDLDPRRLTLLLMGGGFGWGPMESMLQVVLELDPSVQAIVLAGRNEELRQRLAKRARGQEHRIKVHGFSDRVHRMLEAADLLVGKAGGLTSSEAMARGVPIIAVRPIPGQEERNVDYLQESGAAVRAYDLDDLQYRLMHFLSDRADLERMKANARSIGRPRSAFQVAESILTRLTP</sequence>
<dbReference type="InterPro" id="IPR050519">
    <property type="entry name" value="Glycosyltransf_28_UgtP"/>
</dbReference>
<dbReference type="EMBL" id="VBOR01000096">
    <property type="protein sequence ID" value="TMQ47802.1"/>
    <property type="molecule type" value="Genomic_DNA"/>
</dbReference>
<feature type="compositionally biased region" description="Gly residues" evidence="4">
    <location>
        <begin position="1"/>
        <end position="10"/>
    </location>
</feature>
<protein>
    <submittedName>
        <fullName evidence="7">Glycosyltransferase</fullName>
    </submittedName>
</protein>
<comment type="similarity">
    <text evidence="1">Belongs to the glycosyltransferase 28 family.</text>
</comment>
<evidence type="ECO:0000256" key="1">
    <source>
        <dbReference type="ARBA" id="ARBA00006962"/>
    </source>
</evidence>
<keyword evidence="3 7" id="KW-0808">Transferase</keyword>
<evidence type="ECO:0000256" key="4">
    <source>
        <dbReference type="SAM" id="MobiDB-lite"/>
    </source>
</evidence>
<dbReference type="Pfam" id="PF00534">
    <property type="entry name" value="Glycos_transf_1"/>
    <property type="match status" value="1"/>
</dbReference>
<dbReference type="InterPro" id="IPR001296">
    <property type="entry name" value="Glyco_trans_1"/>
</dbReference>
<dbReference type="Pfam" id="PF06925">
    <property type="entry name" value="MGDG_synth"/>
    <property type="match status" value="1"/>
</dbReference>
<name>A0A538S8U9_UNCEI</name>
<comment type="caution">
    <text evidence="7">The sequence shown here is derived from an EMBL/GenBank/DDBJ whole genome shotgun (WGS) entry which is preliminary data.</text>
</comment>
<evidence type="ECO:0000256" key="2">
    <source>
        <dbReference type="ARBA" id="ARBA00022676"/>
    </source>
</evidence>
<keyword evidence="2" id="KW-0328">Glycosyltransferase</keyword>
<evidence type="ECO:0000313" key="7">
    <source>
        <dbReference type="EMBL" id="TMQ47802.1"/>
    </source>
</evidence>
<evidence type="ECO:0000259" key="5">
    <source>
        <dbReference type="Pfam" id="PF00534"/>
    </source>
</evidence>
<proteinExistence type="inferred from homology"/>
<dbReference type="GO" id="GO:0009247">
    <property type="term" value="P:glycolipid biosynthetic process"/>
    <property type="evidence" value="ECO:0007669"/>
    <property type="project" value="InterPro"/>
</dbReference>
<accession>A0A538S8U9</accession>
<evidence type="ECO:0000313" key="8">
    <source>
        <dbReference type="Proteomes" id="UP000316292"/>
    </source>
</evidence>
<dbReference type="SUPFAM" id="SSF53756">
    <property type="entry name" value="UDP-Glycosyltransferase/glycogen phosphorylase"/>
    <property type="match status" value="1"/>
</dbReference>
<dbReference type="AlphaFoldDB" id="A0A538S8U9"/>
<dbReference type="GO" id="GO:0016020">
    <property type="term" value="C:membrane"/>
    <property type="evidence" value="ECO:0007669"/>
    <property type="project" value="GOC"/>
</dbReference>
<dbReference type="Proteomes" id="UP000316292">
    <property type="component" value="Unassembled WGS sequence"/>
</dbReference>
<feature type="region of interest" description="Disordered" evidence="4">
    <location>
        <begin position="1"/>
        <end position="48"/>
    </location>
</feature>
<feature type="domain" description="Glycosyl transferase family 1" evidence="5">
    <location>
        <begin position="291"/>
        <end position="409"/>
    </location>
</feature>
<feature type="compositionally biased region" description="Basic and acidic residues" evidence="4">
    <location>
        <begin position="35"/>
        <end position="47"/>
    </location>
</feature>
<gene>
    <name evidence="7" type="ORF">E6K71_08955</name>
</gene>
<evidence type="ECO:0000259" key="6">
    <source>
        <dbReference type="Pfam" id="PF06925"/>
    </source>
</evidence>
<evidence type="ECO:0000256" key="3">
    <source>
        <dbReference type="ARBA" id="ARBA00022679"/>
    </source>
</evidence>
<reference evidence="7 8" key="1">
    <citation type="journal article" date="2019" name="Nat. Microbiol.">
        <title>Mediterranean grassland soil C-N compound turnover is dependent on rainfall and depth, and is mediated by genomically divergent microorganisms.</title>
        <authorList>
            <person name="Diamond S."/>
            <person name="Andeer P.F."/>
            <person name="Li Z."/>
            <person name="Crits-Christoph A."/>
            <person name="Burstein D."/>
            <person name="Anantharaman K."/>
            <person name="Lane K.R."/>
            <person name="Thomas B.C."/>
            <person name="Pan C."/>
            <person name="Northen T.R."/>
            <person name="Banfield J.F."/>
        </authorList>
    </citation>
    <scope>NUCLEOTIDE SEQUENCE [LARGE SCALE GENOMIC DNA]</scope>
    <source>
        <strain evidence="7">WS_1</strain>
    </source>
</reference>
<dbReference type="GO" id="GO:0016758">
    <property type="term" value="F:hexosyltransferase activity"/>
    <property type="evidence" value="ECO:0007669"/>
    <property type="project" value="InterPro"/>
</dbReference>
<dbReference type="Gene3D" id="3.40.50.2000">
    <property type="entry name" value="Glycogen Phosphorylase B"/>
    <property type="match status" value="2"/>
</dbReference>